<dbReference type="Proteomes" id="UP000313359">
    <property type="component" value="Unassembled WGS sequence"/>
</dbReference>
<accession>A0A5C2RRF0</accession>
<sequence>IFEPRDGTSFLDNCLTEAEADLLCGICKVYTSNHNQTEDLSWWPKASTWCNSGMNTGIWNPWNEGWFSKRLQLIREGKARPLRPGTW</sequence>
<feature type="non-terminal residue" evidence="1">
    <location>
        <position position="87"/>
    </location>
</feature>
<protein>
    <submittedName>
        <fullName evidence="1">Uncharacterized protein</fullName>
    </submittedName>
</protein>
<dbReference type="STRING" id="1328759.A0A5C2RRF0"/>
<reference evidence="1" key="1">
    <citation type="journal article" date="2018" name="Genome Biol. Evol.">
        <title>Genomics and development of Lentinus tigrinus, a white-rot wood-decaying mushroom with dimorphic fruiting bodies.</title>
        <authorList>
            <person name="Wu B."/>
            <person name="Xu Z."/>
            <person name="Knudson A."/>
            <person name="Carlson A."/>
            <person name="Chen N."/>
            <person name="Kovaka S."/>
            <person name="LaButti K."/>
            <person name="Lipzen A."/>
            <person name="Pennachio C."/>
            <person name="Riley R."/>
            <person name="Schakwitz W."/>
            <person name="Umezawa K."/>
            <person name="Ohm R.A."/>
            <person name="Grigoriev I.V."/>
            <person name="Nagy L.G."/>
            <person name="Gibbons J."/>
            <person name="Hibbett D."/>
        </authorList>
    </citation>
    <scope>NUCLEOTIDE SEQUENCE [LARGE SCALE GENOMIC DNA]</scope>
    <source>
        <strain evidence="1">ALCF2SS1-6</strain>
    </source>
</reference>
<organism evidence="1 2">
    <name type="scientific">Lentinus tigrinus ALCF2SS1-6</name>
    <dbReference type="NCBI Taxonomy" id="1328759"/>
    <lineage>
        <taxon>Eukaryota</taxon>
        <taxon>Fungi</taxon>
        <taxon>Dikarya</taxon>
        <taxon>Basidiomycota</taxon>
        <taxon>Agaricomycotina</taxon>
        <taxon>Agaricomycetes</taxon>
        <taxon>Polyporales</taxon>
        <taxon>Polyporaceae</taxon>
        <taxon>Lentinus</taxon>
    </lineage>
</organism>
<dbReference type="EMBL" id="ML122342">
    <property type="protein sequence ID" value="RPD52746.1"/>
    <property type="molecule type" value="Genomic_DNA"/>
</dbReference>
<evidence type="ECO:0000313" key="1">
    <source>
        <dbReference type="EMBL" id="RPD52746.1"/>
    </source>
</evidence>
<name>A0A5C2RRF0_9APHY</name>
<dbReference type="OrthoDB" id="2748643at2759"/>
<dbReference type="AlphaFoldDB" id="A0A5C2RRF0"/>
<proteinExistence type="predicted"/>
<keyword evidence="2" id="KW-1185">Reference proteome</keyword>
<feature type="non-terminal residue" evidence="1">
    <location>
        <position position="1"/>
    </location>
</feature>
<gene>
    <name evidence="1" type="ORF">L227DRAFT_469065</name>
</gene>
<evidence type="ECO:0000313" key="2">
    <source>
        <dbReference type="Proteomes" id="UP000313359"/>
    </source>
</evidence>